<dbReference type="Gene3D" id="3.40.50.20">
    <property type="match status" value="1"/>
</dbReference>
<dbReference type="Pfam" id="PF06973">
    <property type="entry name" value="DUF1297"/>
    <property type="match status" value="1"/>
</dbReference>
<dbReference type="AlphaFoldDB" id="A0A133VJ78"/>
<evidence type="ECO:0000256" key="7">
    <source>
        <dbReference type="ARBA" id="ARBA00022840"/>
    </source>
</evidence>
<organism evidence="12 13">
    <name type="scientific">candidate division MSBL1 archaeon SCGC-AAA382F02</name>
    <dbReference type="NCBI Taxonomy" id="1698282"/>
    <lineage>
        <taxon>Archaea</taxon>
        <taxon>Methanobacteriati</taxon>
        <taxon>Methanobacteriota</taxon>
        <taxon>candidate division MSBL1</taxon>
    </lineage>
</organism>
<accession>A0A133VJ78</accession>
<dbReference type="PANTHER" id="PTHR38147:SF1">
    <property type="entry name" value="5-FORMAMINOIMIDAZOLE-4-CARBOXAMIDE-1-(BETA)-D-RIBOFURANOSYL 5'-MONOPHOSPHATE SYNTHETASE"/>
    <property type="match status" value="1"/>
</dbReference>
<dbReference type="InterPro" id="IPR009720">
    <property type="entry name" value="IMP_biosynth_PurP_C"/>
</dbReference>
<evidence type="ECO:0000256" key="3">
    <source>
        <dbReference type="ARBA" id="ARBA00022598"/>
    </source>
</evidence>
<feature type="domain" description="IMP biosynthesis enzyme PurP N-terminal" evidence="10">
    <location>
        <begin position="26"/>
        <end position="154"/>
    </location>
</feature>
<dbReference type="InterPro" id="IPR010672">
    <property type="entry name" value="IMP_biosynth_PurP_N"/>
</dbReference>
<keyword evidence="7" id="KW-0067">ATP-binding</keyword>
<keyword evidence="3" id="KW-0436">Ligase</keyword>
<keyword evidence="13" id="KW-1185">Reference proteome</keyword>
<dbReference type="GO" id="GO:0005524">
    <property type="term" value="F:ATP binding"/>
    <property type="evidence" value="ECO:0007669"/>
    <property type="project" value="UniProtKB-KW"/>
</dbReference>
<evidence type="ECO:0000256" key="9">
    <source>
        <dbReference type="ARBA" id="ARBA00023211"/>
    </source>
</evidence>
<proteinExistence type="predicted"/>
<dbReference type="SUPFAM" id="SSF52440">
    <property type="entry name" value="PreATP-grasp domain"/>
    <property type="match status" value="1"/>
</dbReference>
<reference evidence="12 13" key="1">
    <citation type="journal article" date="2016" name="Sci. Rep.">
        <title>Metabolic traits of an uncultured archaeal lineage -MSBL1- from brine pools of the Red Sea.</title>
        <authorList>
            <person name="Mwirichia R."/>
            <person name="Alam I."/>
            <person name="Rashid M."/>
            <person name="Vinu M."/>
            <person name="Ba-Alawi W."/>
            <person name="Anthony Kamau A."/>
            <person name="Kamanda Ngugi D."/>
            <person name="Goker M."/>
            <person name="Klenk H.P."/>
            <person name="Bajic V."/>
            <person name="Stingl U."/>
        </authorList>
    </citation>
    <scope>NUCLEOTIDE SEQUENCE [LARGE SCALE GENOMIC DNA]</scope>
    <source>
        <strain evidence="12">SCGC-AAA382F02</strain>
    </source>
</reference>
<dbReference type="GO" id="GO:0006188">
    <property type="term" value="P:IMP biosynthetic process"/>
    <property type="evidence" value="ECO:0007669"/>
    <property type="project" value="InterPro"/>
</dbReference>
<evidence type="ECO:0000313" key="12">
    <source>
        <dbReference type="EMBL" id="KXB06464.1"/>
    </source>
</evidence>
<dbReference type="Gene3D" id="3.30.1490.20">
    <property type="entry name" value="ATP-grasp fold, A domain"/>
    <property type="match status" value="1"/>
</dbReference>
<feature type="domain" description="IMP biosynthesis enzyme PurP C-terminal" evidence="11">
    <location>
        <begin position="187"/>
        <end position="401"/>
    </location>
</feature>
<gene>
    <name evidence="12" type="ORF">AKJ53_00235</name>
</gene>
<dbReference type="GO" id="GO:0016879">
    <property type="term" value="F:ligase activity, forming carbon-nitrogen bonds"/>
    <property type="evidence" value="ECO:0007669"/>
    <property type="project" value="InterPro"/>
</dbReference>
<evidence type="ECO:0008006" key="14">
    <source>
        <dbReference type="Google" id="ProtNLM"/>
    </source>
</evidence>
<dbReference type="SUPFAM" id="SSF56059">
    <property type="entry name" value="Glutathione synthetase ATP-binding domain-like"/>
    <property type="match status" value="1"/>
</dbReference>
<evidence type="ECO:0000259" key="10">
    <source>
        <dbReference type="Pfam" id="PF06849"/>
    </source>
</evidence>
<evidence type="ECO:0000259" key="11">
    <source>
        <dbReference type="Pfam" id="PF06973"/>
    </source>
</evidence>
<keyword evidence="8" id="KW-0460">Magnesium</keyword>
<evidence type="ECO:0000256" key="8">
    <source>
        <dbReference type="ARBA" id="ARBA00022842"/>
    </source>
</evidence>
<name>A0A133VJ78_9EURY</name>
<keyword evidence="5" id="KW-0547">Nucleotide-binding</keyword>
<dbReference type="InterPro" id="IPR023656">
    <property type="entry name" value="IMP_biosynth_PurP"/>
</dbReference>
<dbReference type="PANTHER" id="PTHR38147">
    <property type="entry name" value="5-FORMAMINOIMIDAZOLE-4-CARBOXAMIDE-1-(BETA)-D-RIBOFURANOSYL 5'-MONOPHOSPHATE SYNTHETASE-RELATED"/>
    <property type="match status" value="1"/>
</dbReference>
<evidence type="ECO:0000256" key="4">
    <source>
        <dbReference type="ARBA" id="ARBA00022723"/>
    </source>
</evidence>
<dbReference type="Gene3D" id="3.30.470.20">
    <property type="entry name" value="ATP-grasp fold, B domain"/>
    <property type="match status" value="1"/>
</dbReference>
<keyword evidence="4" id="KW-0479">Metal-binding</keyword>
<dbReference type="EMBL" id="LHYG01000002">
    <property type="protein sequence ID" value="KXB06464.1"/>
    <property type="molecule type" value="Genomic_DNA"/>
</dbReference>
<evidence type="ECO:0000256" key="6">
    <source>
        <dbReference type="ARBA" id="ARBA00022755"/>
    </source>
</evidence>
<dbReference type="Proteomes" id="UP000070491">
    <property type="component" value="Unassembled WGS sequence"/>
</dbReference>
<keyword evidence="9" id="KW-0464">Manganese</keyword>
<dbReference type="GO" id="GO:0000287">
    <property type="term" value="F:magnesium ion binding"/>
    <property type="evidence" value="ECO:0007669"/>
    <property type="project" value="InterPro"/>
</dbReference>
<evidence type="ECO:0000256" key="2">
    <source>
        <dbReference type="ARBA" id="ARBA00001946"/>
    </source>
</evidence>
<dbReference type="Pfam" id="PF06849">
    <property type="entry name" value="DUF1246"/>
    <property type="match status" value="1"/>
</dbReference>
<evidence type="ECO:0000313" key="13">
    <source>
        <dbReference type="Proteomes" id="UP000070491"/>
    </source>
</evidence>
<comment type="caution">
    <text evidence="12">The sequence shown here is derived from an EMBL/GenBank/DDBJ whole genome shotgun (WGS) entry which is preliminary data.</text>
</comment>
<evidence type="ECO:0000256" key="1">
    <source>
        <dbReference type="ARBA" id="ARBA00001936"/>
    </source>
</evidence>
<sequence>MAEAEEIERSEIQKISSEYDSENIHIGVFGSHSALPTGYAANKAGLPSILFAKKGREETYAKHNDRLYEEIVVLDEWENMLSEENQEMMREKNVVFIPNRSFVVYVGLENIENKLKVPLYGSRKLLRAEERNASPPRNQYHILDKANVRKPKLFDDPEDIDRLCVVKVHQKENPLERAYFYPSNPEEYHEMAEQRMNAGEISEEGLEKAAIEEFVIGPLLNANFHSYALNLSGEEFPNDIDLVGFSDREQTNEIGFRKLPADLQLDLVERNYTRTNEEICHRGKTLRESKIGMIYDSAEKITRTLKEEVPPGMLGPIGIQGAVPINEERKPEFVIFDLSFRVPGDPAMGPTSPYLRYLDTKHARDYEEFMPSGWQIQEPLDLSMMEIKRSAHEDKLEKIVT</sequence>
<evidence type="ECO:0000256" key="5">
    <source>
        <dbReference type="ARBA" id="ARBA00022741"/>
    </source>
</evidence>
<comment type="cofactor">
    <cofactor evidence="1">
        <name>Mn(2+)</name>
        <dbReference type="ChEBI" id="CHEBI:29035"/>
    </cofactor>
</comment>
<dbReference type="InterPro" id="IPR013815">
    <property type="entry name" value="ATP_grasp_subdomain_1"/>
</dbReference>
<dbReference type="InterPro" id="IPR016185">
    <property type="entry name" value="PreATP-grasp_dom_sf"/>
</dbReference>
<protein>
    <recommendedName>
        <fullName evidence="14">5-formaminoimidazole-4-carboxamide-1-(Beta)-D-ribofuranosyl 5'-monophosphate synthetase</fullName>
    </recommendedName>
</protein>
<keyword evidence="6" id="KW-0658">Purine biosynthesis</keyword>
<comment type="cofactor">
    <cofactor evidence="2">
        <name>Mg(2+)</name>
        <dbReference type="ChEBI" id="CHEBI:18420"/>
    </cofactor>
</comment>